<evidence type="ECO:0000256" key="4">
    <source>
        <dbReference type="ARBA" id="ARBA00022729"/>
    </source>
</evidence>
<keyword evidence="8" id="KW-1185">Reference proteome</keyword>
<dbReference type="InterPro" id="IPR026444">
    <property type="entry name" value="Secre_tail"/>
</dbReference>
<sequence length="432" mass="48738">MRKITFLILLHVCTFLYSHENNVGFENEIEVVEIKDEIIDGNEFYCEINYSRPTILVFPNLTSVKGTLAFCYTTNLVGIEAPLLENVEVELLMTKNEHLIDISFPQLQKTTDYLVITENPSLKKADFPLLEYVGASFSFIDNPKLESVKVPKLKTTCERVSFQLNPSLVELDFPSLTNIGNCGNNAEHGGEFEFSSNESLNKINAPILETAGGINLYHNLKLESFETSNLVVIETDIHIHNNANLKELKLQKLKSVGIDLHISSNDSLKAIDLQNLSDVGVSFVIHANYLLEYLNLCSYVPPVIQYDENNIPIPSFPEFHLSNNPVIDQHPFCPDQKPEEEVEEEDFEDNPKVTGESIRISLHPNPAEDIVHIDSEIEFSKVEIYDLSGNLIKSLRPNSAGYDVSDIAAGMYIMIIYHKDSIYGTIEKLVIR</sequence>
<evidence type="ECO:0000256" key="3">
    <source>
        <dbReference type="ARBA" id="ARBA00022525"/>
    </source>
</evidence>
<dbReference type="EMBL" id="FQWL01000001">
    <property type="protein sequence ID" value="SHG33958.1"/>
    <property type="molecule type" value="Genomic_DNA"/>
</dbReference>
<dbReference type="InterPro" id="IPR036941">
    <property type="entry name" value="Rcpt_L-dom_sf"/>
</dbReference>
<dbReference type="NCBIfam" id="TIGR04183">
    <property type="entry name" value="Por_Secre_tail"/>
    <property type="match status" value="1"/>
</dbReference>
<evidence type="ECO:0000313" key="7">
    <source>
        <dbReference type="EMBL" id="SHG33958.1"/>
    </source>
</evidence>
<dbReference type="Proteomes" id="UP000184532">
    <property type="component" value="Unassembled WGS sequence"/>
</dbReference>
<dbReference type="PANTHER" id="PTHR31018:SF3">
    <property type="entry name" value="RECEPTOR PROTEIN-TYROSINE KINASE"/>
    <property type="match status" value="1"/>
</dbReference>
<comment type="subcellular location">
    <subcellularLocation>
        <location evidence="1">Secreted</location>
        <location evidence="1">Cell wall</location>
    </subcellularLocation>
</comment>
<evidence type="ECO:0000256" key="2">
    <source>
        <dbReference type="ARBA" id="ARBA00022512"/>
    </source>
</evidence>
<accession>A0A1M5J023</accession>
<feature type="domain" description="Secretion system C-terminal sorting" evidence="6">
    <location>
        <begin position="363"/>
        <end position="431"/>
    </location>
</feature>
<evidence type="ECO:0000313" key="8">
    <source>
        <dbReference type="Proteomes" id="UP000184532"/>
    </source>
</evidence>
<reference evidence="8" key="1">
    <citation type="submission" date="2016-11" db="EMBL/GenBank/DDBJ databases">
        <authorList>
            <person name="Varghese N."/>
            <person name="Submissions S."/>
        </authorList>
    </citation>
    <scope>NUCLEOTIDE SEQUENCE [LARGE SCALE GENOMIC DNA]</scope>
    <source>
        <strain evidence="8">DSM 22638</strain>
    </source>
</reference>
<dbReference type="GO" id="GO:0030313">
    <property type="term" value="C:cell envelope"/>
    <property type="evidence" value="ECO:0007669"/>
    <property type="project" value="UniProtKB-SubCell"/>
</dbReference>
<evidence type="ECO:0000256" key="5">
    <source>
        <dbReference type="ARBA" id="ARBA00023180"/>
    </source>
</evidence>
<evidence type="ECO:0000256" key="1">
    <source>
        <dbReference type="ARBA" id="ARBA00004191"/>
    </source>
</evidence>
<dbReference type="PANTHER" id="PTHR31018">
    <property type="entry name" value="SPORULATION-SPECIFIC PROTEIN-RELATED"/>
    <property type="match status" value="1"/>
</dbReference>
<gene>
    <name evidence="7" type="ORF">SAMN04488116_1040</name>
</gene>
<proteinExistence type="predicted"/>
<keyword evidence="4" id="KW-0732">Signal</keyword>
<name>A0A1M5J023_9FLAO</name>
<protein>
    <submittedName>
        <fullName evidence="7">Por secretion system C-terminal sorting domain-containing protein</fullName>
    </submittedName>
</protein>
<keyword evidence="2" id="KW-0134">Cell wall</keyword>
<keyword evidence="3" id="KW-0964">Secreted</keyword>
<evidence type="ECO:0000259" key="6">
    <source>
        <dbReference type="Pfam" id="PF18962"/>
    </source>
</evidence>
<organism evidence="7 8">
    <name type="scientific">Flagellimonas flava</name>
    <dbReference type="NCBI Taxonomy" id="570519"/>
    <lineage>
        <taxon>Bacteria</taxon>
        <taxon>Pseudomonadati</taxon>
        <taxon>Bacteroidota</taxon>
        <taxon>Flavobacteriia</taxon>
        <taxon>Flavobacteriales</taxon>
        <taxon>Flavobacteriaceae</taxon>
        <taxon>Flagellimonas</taxon>
    </lineage>
</organism>
<keyword evidence="5" id="KW-0325">Glycoprotein</keyword>
<dbReference type="InterPro" id="IPR051648">
    <property type="entry name" value="CWI-Assembly_Regulator"/>
</dbReference>
<dbReference type="STRING" id="570519.SAMN04488116_1040"/>
<dbReference type="AlphaFoldDB" id="A0A1M5J023"/>
<dbReference type="RefSeq" id="WP_073176868.1">
    <property type="nucleotide sequence ID" value="NZ_FQWL01000001.1"/>
</dbReference>
<dbReference type="SUPFAM" id="SSF52058">
    <property type="entry name" value="L domain-like"/>
    <property type="match status" value="2"/>
</dbReference>
<dbReference type="Gene3D" id="3.80.20.20">
    <property type="entry name" value="Receptor L-domain"/>
    <property type="match status" value="1"/>
</dbReference>
<dbReference type="Pfam" id="PF18962">
    <property type="entry name" value="Por_Secre_tail"/>
    <property type="match status" value="1"/>
</dbReference>